<dbReference type="Pfam" id="PF00013">
    <property type="entry name" value="KH_1"/>
    <property type="match status" value="1"/>
</dbReference>
<evidence type="ECO:0000313" key="8">
    <source>
        <dbReference type="Proteomes" id="UP001620645"/>
    </source>
</evidence>
<evidence type="ECO:0000256" key="2">
    <source>
        <dbReference type="ARBA" id="ARBA00022737"/>
    </source>
</evidence>
<dbReference type="PANTHER" id="PTHR10627">
    <property type="entry name" value="SCP160"/>
    <property type="match status" value="1"/>
</dbReference>
<dbReference type="Proteomes" id="UP001620645">
    <property type="component" value="Unassembled WGS sequence"/>
</dbReference>
<keyword evidence="2" id="KW-0677">Repeat</keyword>
<accession>A0ABD2I553</accession>
<evidence type="ECO:0000256" key="5">
    <source>
        <dbReference type="SAM" id="SignalP"/>
    </source>
</evidence>
<name>A0ABD2I553_HETSC</name>
<dbReference type="InterPro" id="IPR001660">
    <property type="entry name" value="SAM"/>
</dbReference>
<dbReference type="AlphaFoldDB" id="A0ABD2I553"/>
<evidence type="ECO:0000256" key="3">
    <source>
        <dbReference type="PROSITE-ProRule" id="PRU00117"/>
    </source>
</evidence>
<dbReference type="InterPro" id="IPR004087">
    <property type="entry name" value="KH_dom"/>
</dbReference>
<dbReference type="Pfam" id="PF00536">
    <property type="entry name" value="SAM_1"/>
    <property type="match status" value="1"/>
</dbReference>
<protein>
    <recommendedName>
        <fullName evidence="6">SAM domain-containing protein</fullName>
    </recommendedName>
</protein>
<dbReference type="PROSITE" id="PS50084">
    <property type="entry name" value="KH_TYPE_1"/>
    <property type="match status" value="1"/>
</dbReference>
<feature type="domain" description="SAM" evidence="6">
    <location>
        <begin position="1106"/>
        <end position="1172"/>
    </location>
</feature>
<dbReference type="GO" id="GO:0003723">
    <property type="term" value="F:RNA binding"/>
    <property type="evidence" value="ECO:0007669"/>
    <property type="project" value="UniProtKB-UniRule"/>
</dbReference>
<feature type="region of interest" description="Disordered" evidence="4">
    <location>
        <begin position="1014"/>
        <end position="1044"/>
    </location>
</feature>
<evidence type="ECO:0000259" key="6">
    <source>
        <dbReference type="PROSITE" id="PS50105"/>
    </source>
</evidence>
<feature type="compositionally biased region" description="Basic and acidic residues" evidence="4">
    <location>
        <begin position="841"/>
        <end position="855"/>
    </location>
</feature>
<dbReference type="Gene3D" id="1.10.150.50">
    <property type="entry name" value="Transcription Factor, Ets-1"/>
    <property type="match status" value="1"/>
</dbReference>
<keyword evidence="8" id="KW-1185">Reference proteome</keyword>
<evidence type="ECO:0000256" key="4">
    <source>
        <dbReference type="SAM" id="MobiDB-lite"/>
    </source>
</evidence>
<dbReference type="InterPro" id="IPR013761">
    <property type="entry name" value="SAM/pointed_sf"/>
</dbReference>
<organism evidence="7 8">
    <name type="scientific">Heterodera schachtii</name>
    <name type="common">Sugarbeet cyst nematode worm</name>
    <name type="synonym">Tylenchus schachtii</name>
    <dbReference type="NCBI Taxonomy" id="97005"/>
    <lineage>
        <taxon>Eukaryota</taxon>
        <taxon>Metazoa</taxon>
        <taxon>Ecdysozoa</taxon>
        <taxon>Nematoda</taxon>
        <taxon>Chromadorea</taxon>
        <taxon>Rhabditida</taxon>
        <taxon>Tylenchina</taxon>
        <taxon>Tylenchomorpha</taxon>
        <taxon>Tylenchoidea</taxon>
        <taxon>Heteroderidae</taxon>
        <taxon>Heteroderinae</taxon>
        <taxon>Heterodera</taxon>
    </lineage>
</organism>
<dbReference type="Gene3D" id="3.30.1370.10">
    <property type="entry name" value="K Homology domain, type 1"/>
    <property type="match status" value="1"/>
</dbReference>
<keyword evidence="3" id="KW-0694">RNA-binding</keyword>
<dbReference type="SUPFAM" id="SSF47769">
    <property type="entry name" value="SAM/Pointed domain"/>
    <property type="match status" value="1"/>
</dbReference>
<dbReference type="SUPFAM" id="SSF54791">
    <property type="entry name" value="Eukaryotic type KH-domain (KH-domain type I)"/>
    <property type="match status" value="1"/>
</dbReference>
<evidence type="ECO:0000313" key="7">
    <source>
        <dbReference type="EMBL" id="KAL3072566.1"/>
    </source>
</evidence>
<sequence length="1181" mass="128581">MTPSSSSFLIRRLLLKSPLLVLCFVVPSSFSDPCPFFGDYQCPEGFHCAFDKCQDEQGMEPPGDCAKIRCGKESECRQGKCVLYVGRPCGRNVLVAEGLARAVVSDCGPQGKCIGGRCAIDRCADTVCEEMSELCRDGMCMQLSSMFCFSPFDCGPPSLFECHQNKCQRRRDTIVPVFLPSAQKCDPGETLSGDKCVTQEGCAQLVCSSGQSCFNGFCVPTSNSNCANSGECAEMNICREGRCVADICKANGGRCLPENACSPVSVPEGECRPFQGIPCSLSAAAEDCPPPYFCIGGICSKDECFRKVCQIGERCDGGICIRVEGNGCRDAIRECGEHFDCVAGYCKDRISAYKEATNKTTPVAITGMAIGGGGTFGIGKIILRFMESKSPGQEDETEAKVQVDRRKLEAMITGEAPGESADSFFARVEKNTGAKICWPSKLKIRAKTKKDPFVKVIGSSQSVQRAAQAIEEKLRAKKERVILKIEVSHSLHSQIIGKGGRNTQQIMRETNCHIHFPDSNKSLSNSMTTMNDQVSISGCAKDVEKARELIRAICPLTIAVTIQLDSGRNLYALQPRLDPTQLQRHFPSGSDLSVQFVSQCPPLMGSLHFLMRSSVQNELEMLRAFGKVCQLIGVFPSGAELHLECQFELRPTALPSLGAVRWIAFRTNTQIQLNQQGLIISGPLEGIFIARKLITGLLPVALHFEKSPELNNSCPSTSAMERELDLKFGERRRRKGAKVTREAMSDEKDFVVATYEANLFGAYTARNRLLKIKEPAKDQFPLDSESAAFMRSVCRESLMADQQQPLIAAAASVAFSNSAHLSFDQKQMVGWKEAKKEIGTEKLDKCRESSREQPKSPDPQKSPIAAGVLAGVKSVNSQKAAVYNLSLSAFGRRSCSKELNAADWWSSSGGFSSSLPVDLLRFGRTGGESSAEWRKGRPIVGRGAEEAKDGGRQQQNGQNWQGQNGRRTTDRRETPFGRSVDLSATLSARASSFCSSSAFFNPCSSSPLVVLHETAKESEEGKNETAEAVEEETEAEKEANGATPKVHPRVAALQMADQQRASQNFAMSAGGLLVDHSSGTNGNCAGKESDQQQGPGESEERAVPNWDIRTAGEPARVLVQLGLAEHIALFREQEIDMQAFLLLDEQCLNSLGVATIGARRKILHAIRKLRDSAQCHGIYSL</sequence>
<keyword evidence="5" id="KW-0732">Signal</keyword>
<dbReference type="InterPro" id="IPR047549">
    <property type="entry name" value="BICC1_KH-I_rpt1"/>
</dbReference>
<dbReference type="PANTHER" id="PTHR10627:SF69">
    <property type="entry name" value="PROTEIN BICAUDAL C"/>
    <property type="match status" value="1"/>
</dbReference>
<dbReference type="InterPro" id="IPR036612">
    <property type="entry name" value="KH_dom_type_1_sf"/>
</dbReference>
<dbReference type="SMART" id="SM00454">
    <property type="entry name" value="SAM"/>
    <property type="match status" value="1"/>
</dbReference>
<feature type="chain" id="PRO_5044894322" description="SAM domain-containing protein" evidence="5">
    <location>
        <begin position="32"/>
        <end position="1181"/>
    </location>
</feature>
<feature type="compositionally biased region" description="Low complexity" evidence="4">
    <location>
        <begin position="952"/>
        <end position="966"/>
    </location>
</feature>
<dbReference type="InterPro" id="IPR004088">
    <property type="entry name" value="KH_dom_type_1"/>
</dbReference>
<feature type="compositionally biased region" description="Basic and acidic residues" evidence="4">
    <location>
        <begin position="1014"/>
        <end position="1025"/>
    </location>
</feature>
<feature type="region of interest" description="Disordered" evidence="4">
    <location>
        <begin position="944"/>
        <end position="978"/>
    </location>
</feature>
<feature type="signal peptide" evidence="5">
    <location>
        <begin position="1"/>
        <end position="31"/>
    </location>
</feature>
<evidence type="ECO:0000256" key="1">
    <source>
        <dbReference type="ARBA" id="ARBA00007662"/>
    </source>
</evidence>
<reference evidence="7 8" key="1">
    <citation type="submission" date="2024-10" db="EMBL/GenBank/DDBJ databases">
        <authorList>
            <person name="Kim D."/>
        </authorList>
    </citation>
    <scope>NUCLEOTIDE SEQUENCE [LARGE SCALE GENOMIC DNA]</scope>
    <source>
        <strain evidence="7">Taebaek</strain>
    </source>
</reference>
<comment type="caution">
    <text evidence="7">The sequence shown here is derived from an EMBL/GenBank/DDBJ whole genome shotgun (WGS) entry which is preliminary data.</text>
</comment>
<dbReference type="SMART" id="SM00322">
    <property type="entry name" value="KH"/>
    <property type="match status" value="2"/>
</dbReference>
<dbReference type="EMBL" id="JBICCN010000373">
    <property type="protein sequence ID" value="KAL3072566.1"/>
    <property type="molecule type" value="Genomic_DNA"/>
</dbReference>
<dbReference type="Pfam" id="PF24234">
    <property type="entry name" value="KH_BICC1_1st"/>
    <property type="match status" value="1"/>
</dbReference>
<comment type="similarity">
    <text evidence="1">Belongs to the BicC family.</text>
</comment>
<gene>
    <name evidence="7" type="ORF">niasHS_017540</name>
</gene>
<feature type="region of interest" description="Disordered" evidence="4">
    <location>
        <begin position="1077"/>
        <end position="1103"/>
    </location>
</feature>
<feature type="region of interest" description="Disordered" evidence="4">
    <location>
        <begin position="841"/>
        <end position="864"/>
    </location>
</feature>
<dbReference type="PROSITE" id="PS50105">
    <property type="entry name" value="SAM_DOMAIN"/>
    <property type="match status" value="1"/>
</dbReference>
<proteinExistence type="inferred from homology"/>